<proteinExistence type="predicted"/>
<comment type="caution">
    <text evidence="1">The sequence shown here is derived from an EMBL/GenBank/DDBJ whole genome shotgun (WGS) entry which is preliminary data.</text>
</comment>
<protein>
    <submittedName>
        <fullName evidence="1">Uncharacterized protein</fullName>
    </submittedName>
</protein>
<sequence length="59" mass="6484">MSQITPILSKAFTVDIERGVVPISRAASSLAALMKRCRDQQQPVIVTHTKNVETCRSSI</sequence>
<dbReference type="AlphaFoldDB" id="A0A2A6RFH7"/>
<name>A0A2A6RFH7_9CHLR</name>
<dbReference type="EMBL" id="NQWI01000116">
    <property type="protein sequence ID" value="PDW01703.1"/>
    <property type="molecule type" value="Genomic_DNA"/>
</dbReference>
<accession>A0A2A6RFH7</accession>
<keyword evidence="2" id="KW-1185">Reference proteome</keyword>
<dbReference type="RefSeq" id="WP_097645438.1">
    <property type="nucleotide sequence ID" value="NZ_NQWI01000116.1"/>
</dbReference>
<evidence type="ECO:0000313" key="2">
    <source>
        <dbReference type="Proteomes" id="UP000220527"/>
    </source>
</evidence>
<reference evidence="2" key="1">
    <citation type="submission" date="2017-08" db="EMBL/GenBank/DDBJ databases">
        <authorList>
            <person name="Grouzdev D.S."/>
            <person name="Gaisin V.A."/>
            <person name="Rysina M.S."/>
            <person name="Gorlenko V.M."/>
        </authorList>
    </citation>
    <scope>NUCLEOTIDE SEQUENCE [LARGE SCALE GENOMIC DNA]</scope>
    <source>
        <strain evidence="2">Kir15-3F</strain>
    </source>
</reference>
<gene>
    <name evidence="1" type="ORF">CJ255_17755</name>
</gene>
<organism evidence="1 2">
    <name type="scientific">Candidatus Viridilinea mediisalina</name>
    <dbReference type="NCBI Taxonomy" id="2024553"/>
    <lineage>
        <taxon>Bacteria</taxon>
        <taxon>Bacillati</taxon>
        <taxon>Chloroflexota</taxon>
        <taxon>Chloroflexia</taxon>
        <taxon>Chloroflexales</taxon>
        <taxon>Chloroflexineae</taxon>
        <taxon>Oscillochloridaceae</taxon>
        <taxon>Candidatus Viridilinea</taxon>
    </lineage>
</organism>
<evidence type="ECO:0000313" key="1">
    <source>
        <dbReference type="EMBL" id="PDW01703.1"/>
    </source>
</evidence>
<dbReference type="Proteomes" id="UP000220527">
    <property type="component" value="Unassembled WGS sequence"/>
</dbReference>